<dbReference type="InterPro" id="IPR000477">
    <property type="entry name" value="RT_dom"/>
</dbReference>
<dbReference type="Proteomes" id="UP000218418">
    <property type="component" value="Chromosome"/>
</dbReference>
<dbReference type="InterPro" id="IPR003615">
    <property type="entry name" value="HNH_nuc"/>
</dbReference>
<evidence type="ECO:0000313" key="6">
    <source>
        <dbReference type="Proteomes" id="UP000218418"/>
    </source>
</evidence>
<name>A0A1Z4M2R7_9CYAN</name>
<organism evidence="4 6">
    <name type="scientific">Calothrix parasitica NIES-267</name>
    <dbReference type="NCBI Taxonomy" id="1973488"/>
    <lineage>
        <taxon>Bacteria</taxon>
        <taxon>Bacillati</taxon>
        <taxon>Cyanobacteriota</taxon>
        <taxon>Cyanophyceae</taxon>
        <taxon>Nostocales</taxon>
        <taxon>Calotrichaceae</taxon>
        <taxon>Calothrix</taxon>
    </lineage>
</organism>
<dbReference type="PROSITE" id="PS00028">
    <property type="entry name" value="ZINC_FINGER_C2H2_1"/>
    <property type="match status" value="1"/>
</dbReference>
<dbReference type="InterPro" id="IPR051083">
    <property type="entry name" value="GrpII_Intron_Splice-Mob/Def"/>
</dbReference>
<evidence type="ECO:0000259" key="1">
    <source>
        <dbReference type="PROSITE" id="PS50157"/>
    </source>
</evidence>
<keyword evidence="4" id="KW-0808">Transferase</keyword>
<dbReference type="PROSITE" id="PS50157">
    <property type="entry name" value="ZINC_FINGER_C2H2_2"/>
    <property type="match status" value="1"/>
</dbReference>
<proteinExistence type="predicted"/>
<evidence type="ECO:0000259" key="2">
    <source>
        <dbReference type="PROSITE" id="PS50878"/>
    </source>
</evidence>
<reference evidence="4 6" key="1">
    <citation type="submission" date="2017-06" db="EMBL/GenBank/DDBJ databases">
        <title>Genome sequencing of cyanobaciteial culture collection at National Institute for Environmental Studies (NIES).</title>
        <authorList>
            <person name="Hirose Y."/>
            <person name="Shimura Y."/>
            <person name="Fujisawa T."/>
            <person name="Nakamura Y."/>
            <person name="Kawachi M."/>
        </authorList>
    </citation>
    <scope>NUCLEOTIDE SEQUENCE [LARGE SCALE GENOMIC DNA]</scope>
    <source>
        <strain evidence="4 6">NIES-267</strain>
        <plasmid evidence="4">plasmid1</plasmid>
        <plasmid evidence="6">Plasmid1 dna</plasmid>
    </source>
</reference>
<dbReference type="InterPro" id="IPR013087">
    <property type="entry name" value="Znf_C2H2_type"/>
</dbReference>
<dbReference type="InterPro" id="IPR025960">
    <property type="entry name" value="RVT_N"/>
</dbReference>
<evidence type="ECO:0000313" key="4">
    <source>
        <dbReference type="EMBL" id="BAY87745.1"/>
    </source>
</evidence>
<dbReference type="EMBL" id="AP018228">
    <property type="protein sequence ID" value="BAY87745.1"/>
    <property type="molecule type" value="Genomic_DNA"/>
</dbReference>
<geneLocation type="plasmid" evidence="6">
    <name>Plasmid1 dna</name>
</geneLocation>
<dbReference type="CDD" id="cd01651">
    <property type="entry name" value="RT_G2_intron"/>
    <property type="match status" value="1"/>
</dbReference>
<dbReference type="AlphaFoldDB" id="A0A1Z4M2R7"/>
<feature type="domain" description="C2H2-type" evidence="1">
    <location>
        <begin position="454"/>
        <end position="483"/>
    </location>
</feature>
<dbReference type="SMART" id="SM00507">
    <property type="entry name" value="HNHc"/>
    <property type="match status" value="1"/>
</dbReference>
<dbReference type="OrthoDB" id="468044at2"/>
<geneLocation type="plasmid" evidence="4">
    <name>plasmid1</name>
</geneLocation>
<dbReference type="EMBL" id="AP018228">
    <property type="protein sequence ID" value="BAY87749.1"/>
    <property type="molecule type" value="Genomic_DNA"/>
</dbReference>
<dbReference type="PROSITE" id="PS50878">
    <property type="entry name" value="RT_POL"/>
    <property type="match status" value="1"/>
</dbReference>
<dbReference type="EMBL" id="AP018227">
    <property type="protein sequence ID" value="BAY80649.1"/>
    <property type="molecule type" value="Genomic_DNA"/>
</dbReference>
<dbReference type="GO" id="GO:0003964">
    <property type="term" value="F:RNA-directed DNA polymerase activity"/>
    <property type="evidence" value="ECO:0007669"/>
    <property type="project" value="UniProtKB-KW"/>
</dbReference>
<dbReference type="PANTHER" id="PTHR34047">
    <property type="entry name" value="NUCLEAR INTRON MATURASE 1, MITOCHONDRIAL-RELATED"/>
    <property type="match status" value="1"/>
</dbReference>
<evidence type="ECO:0000313" key="5">
    <source>
        <dbReference type="EMBL" id="BAY87749.1"/>
    </source>
</evidence>
<keyword evidence="6" id="KW-1185">Reference proteome</keyword>
<accession>A0A1Z4M2R7</accession>
<protein>
    <submittedName>
        <fullName evidence="4">Reverse transcriptase homolog</fullName>
    </submittedName>
</protein>
<feature type="domain" description="Reverse transcriptase" evidence="2">
    <location>
        <begin position="90"/>
        <end position="312"/>
    </location>
</feature>
<keyword evidence="4" id="KW-0614">Plasmid</keyword>
<dbReference type="Pfam" id="PF00078">
    <property type="entry name" value="RVT_1"/>
    <property type="match status" value="1"/>
</dbReference>
<keyword evidence="4" id="KW-0548">Nucleotidyltransferase</keyword>
<dbReference type="Proteomes" id="UP000218418">
    <property type="component" value="Plasmid plasmid1"/>
</dbReference>
<dbReference type="InterPro" id="IPR043502">
    <property type="entry name" value="DNA/RNA_pol_sf"/>
</dbReference>
<sequence length="504" mass="58087">MVRHSADTNELWKRLPWKKFERNLFRLQNRIYRATKDGDFRKIRSLQKLVMKSTSAIMLALRQVTQLNKGRKTAGIDGKKALNFKQRLSLYWKLKSEALNWKHQGLRSIPIPKKDGSLRMLKIPTINDRAWQCLVKLALDPAHEATFHARSYGFRAGRSAHDAQRYIYEHLKRSKTRSNTKKRVIELDIKKCFDRISHRTIMKELIACKGINDGIFRCLKSGINPDFPEQGTPQGGVSSPLLANVALNGIEEIHPSVRYADDMVIFLKPDDNADKILNSIETFLNARGMEINRSKTRITKVTKGFDFLGWECKVCQDGSFRSFPSKDNTSAVRKKLKAIINEPRLSISDKAKLLAPIYRGWRNYHKYCELSGSKYSMWALRHRATLKFNTKSRNIGEAVELSKKAFPAVGYALNQHTAVTGDKSPYDGDFIYWSKRKYKLYNGTTANLLKKQDFKCGYCGHHFIDDETIHLHHKDGNHDNWKNSNLVAIHRSCHQIHHMGKSTD</sequence>
<dbReference type="PANTHER" id="PTHR34047:SF8">
    <property type="entry name" value="PROTEIN YKFC"/>
    <property type="match status" value="1"/>
</dbReference>
<dbReference type="Pfam" id="PF08388">
    <property type="entry name" value="GIIM"/>
    <property type="match status" value="1"/>
</dbReference>
<dbReference type="InterPro" id="IPR013597">
    <property type="entry name" value="Mat_intron_G2"/>
</dbReference>
<dbReference type="CDD" id="cd00085">
    <property type="entry name" value="HNHc"/>
    <property type="match status" value="1"/>
</dbReference>
<gene>
    <name evidence="3" type="ORF">NIES267_01060</name>
    <name evidence="4" type="ORF">NIES267_72690</name>
    <name evidence="5" type="ORF">NIES267_72730</name>
</gene>
<evidence type="ECO:0000313" key="3">
    <source>
        <dbReference type="EMBL" id="BAY80649.1"/>
    </source>
</evidence>
<keyword evidence="4" id="KW-0695">RNA-directed DNA polymerase</keyword>
<dbReference type="SUPFAM" id="SSF56672">
    <property type="entry name" value="DNA/RNA polymerases"/>
    <property type="match status" value="1"/>
</dbReference>
<dbReference type="Pfam" id="PF13655">
    <property type="entry name" value="RVT_N"/>
    <property type="match status" value="1"/>
</dbReference>